<evidence type="ECO:0000256" key="1">
    <source>
        <dbReference type="SAM" id="Phobius"/>
    </source>
</evidence>
<dbReference type="PANTHER" id="PTHR35043">
    <property type="entry name" value="TRANSCRIPTION FACTOR DOMAIN-CONTAINING PROTEIN"/>
    <property type="match status" value="1"/>
</dbReference>
<accession>A0A9P7Y988</accession>
<dbReference type="EMBL" id="MU251766">
    <property type="protein sequence ID" value="KAG9229464.1"/>
    <property type="molecule type" value="Genomic_DNA"/>
</dbReference>
<evidence type="ECO:0000313" key="3">
    <source>
        <dbReference type="Proteomes" id="UP000824998"/>
    </source>
</evidence>
<name>A0A9P7Y988_9HELO</name>
<dbReference type="Proteomes" id="UP000824998">
    <property type="component" value="Unassembled WGS sequence"/>
</dbReference>
<keyword evidence="1" id="KW-0812">Transmembrane</keyword>
<feature type="transmembrane region" description="Helical" evidence="1">
    <location>
        <begin position="179"/>
        <end position="200"/>
    </location>
</feature>
<sequence length="245" mass="27007">MTRQQLRSTSKRLEGRYWVLTAYQWWEACELGITDAPKADAQDLDKLDQGGKLVKLLAVLQVGYLIIQLVARKVMNLASAQLEIAALAFSATCIITYILLWYRPQGVESVQIVKARKLPCQGEVNEVFCMQGPNFLWTRWRAKARQHVDSRFTPIPNDASHLFQKMQVISDITEQNESLVILTFSAVTGGVLFGGIPLLVMELSLSHGLGGNGMARVLCFDQYAAAALGLSSINVDAAEPRGPGV</sequence>
<feature type="transmembrane region" description="Helical" evidence="1">
    <location>
        <begin position="82"/>
        <end position="102"/>
    </location>
</feature>
<reference evidence="2" key="1">
    <citation type="journal article" date="2021" name="IMA Fungus">
        <title>Genomic characterization of three marine fungi, including Emericellopsis atlantica sp. nov. with signatures of a generalist lifestyle and marine biomass degradation.</title>
        <authorList>
            <person name="Hagestad O.C."/>
            <person name="Hou L."/>
            <person name="Andersen J.H."/>
            <person name="Hansen E.H."/>
            <person name="Altermark B."/>
            <person name="Li C."/>
            <person name="Kuhnert E."/>
            <person name="Cox R.J."/>
            <person name="Crous P.W."/>
            <person name="Spatafora J.W."/>
            <person name="Lail K."/>
            <person name="Amirebrahimi M."/>
            <person name="Lipzen A."/>
            <person name="Pangilinan J."/>
            <person name="Andreopoulos W."/>
            <person name="Hayes R.D."/>
            <person name="Ng V."/>
            <person name="Grigoriev I.V."/>
            <person name="Jackson S.A."/>
            <person name="Sutton T.D.S."/>
            <person name="Dobson A.D.W."/>
            <person name="Rama T."/>
        </authorList>
    </citation>
    <scope>NUCLEOTIDE SEQUENCE</scope>
    <source>
        <strain evidence="2">TRa018bII</strain>
    </source>
</reference>
<dbReference type="PANTHER" id="PTHR35043:SF7">
    <property type="entry name" value="TRANSCRIPTION FACTOR DOMAIN-CONTAINING PROTEIN"/>
    <property type="match status" value="1"/>
</dbReference>
<dbReference type="OrthoDB" id="3061561at2759"/>
<keyword evidence="1" id="KW-0472">Membrane</keyword>
<gene>
    <name evidence="2" type="ORF">BJ875DRAFT_488893</name>
</gene>
<feature type="transmembrane region" description="Helical" evidence="1">
    <location>
        <begin position="53"/>
        <end position="70"/>
    </location>
</feature>
<keyword evidence="1" id="KW-1133">Transmembrane helix</keyword>
<keyword evidence="3" id="KW-1185">Reference proteome</keyword>
<proteinExistence type="predicted"/>
<protein>
    <submittedName>
        <fullName evidence="2">Uncharacterized protein</fullName>
    </submittedName>
</protein>
<comment type="caution">
    <text evidence="2">The sequence shown here is derived from an EMBL/GenBank/DDBJ whole genome shotgun (WGS) entry which is preliminary data.</text>
</comment>
<organism evidence="2 3">
    <name type="scientific">Amylocarpus encephaloides</name>
    <dbReference type="NCBI Taxonomy" id="45428"/>
    <lineage>
        <taxon>Eukaryota</taxon>
        <taxon>Fungi</taxon>
        <taxon>Dikarya</taxon>
        <taxon>Ascomycota</taxon>
        <taxon>Pezizomycotina</taxon>
        <taxon>Leotiomycetes</taxon>
        <taxon>Helotiales</taxon>
        <taxon>Helotiales incertae sedis</taxon>
        <taxon>Amylocarpus</taxon>
    </lineage>
</organism>
<evidence type="ECO:0000313" key="2">
    <source>
        <dbReference type="EMBL" id="KAG9229464.1"/>
    </source>
</evidence>
<dbReference type="AlphaFoldDB" id="A0A9P7Y988"/>